<feature type="region of interest" description="Disordered" evidence="1">
    <location>
        <begin position="233"/>
        <end position="261"/>
    </location>
</feature>
<dbReference type="HOGENOM" id="CLU_020925_1_1_1"/>
<comment type="caution">
    <text evidence="2">The sequence shown here is derived from an EMBL/GenBank/DDBJ whole genome shotgun (WGS) entry which is preliminary data.</text>
</comment>
<dbReference type="InterPro" id="IPR021833">
    <property type="entry name" value="DUF3425"/>
</dbReference>
<dbReference type="Proteomes" id="UP000019484">
    <property type="component" value="Unassembled WGS sequence"/>
</dbReference>
<feature type="region of interest" description="Disordered" evidence="1">
    <location>
        <begin position="143"/>
        <end position="192"/>
    </location>
</feature>
<feature type="compositionally biased region" description="Polar residues" evidence="1">
    <location>
        <begin position="233"/>
        <end position="254"/>
    </location>
</feature>
<dbReference type="EMBL" id="AMWN01000005">
    <property type="protein sequence ID" value="EXJ85542.1"/>
    <property type="molecule type" value="Genomic_DNA"/>
</dbReference>
<dbReference type="Gene3D" id="1.20.5.170">
    <property type="match status" value="1"/>
</dbReference>
<feature type="region of interest" description="Disordered" evidence="1">
    <location>
        <begin position="1"/>
        <end position="58"/>
    </location>
</feature>
<feature type="compositionally biased region" description="Polar residues" evidence="1">
    <location>
        <begin position="1"/>
        <end position="25"/>
    </location>
</feature>
<dbReference type="SUPFAM" id="SSF57959">
    <property type="entry name" value="Leucine zipper domain"/>
    <property type="match status" value="1"/>
</dbReference>
<accession>W9XYC8</accession>
<dbReference type="InterPro" id="IPR046347">
    <property type="entry name" value="bZIP_sf"/>
</dbReference>
<dbReference type="RefSeq" id="XP_007724980.1">
    <property type="nucleotide sequence ID" value="XM_007726790.1"/>
</dbReference>
<dbReference type="GeneID" id="19160779"/>
<gene>
    <name evidence="2" type="ORF">A1O1_05906</name>
</gene>
<proteinExistence type="predicted"/>
<dbReference type="CDD" id="cd14688">
    <property type="entry name" value="bZIP_YAP"/>
    <property type="match status" value="1"/>
</dbReference>
<dbReference type="eggNOG" id="ENOG502RZFH">
    <property type="taxonomic scope" value="Eukaryota"/>
</dbReference>
<evidence type="ECO:0000313" key="2">
    <source>
        <dbReference type="EMBL" id="EXJ85542.1"/>
    </source>
</evidence>
<evidence type="ECO:0000313" key="3">
    <source>
        <dbReference type="Proteomes" id="UP000019484"/>
    </source>
</evidence>
<dbReference type="PANTHER" id="PTHR37012">
    <property type="entry name" value="B-ZIP TRANSCRIPTION FACTOR (EUROFUNG)-RELATED"/>
    <property type="match status" value="1"/>
</dbReference>
<dbReference type="GO" id="GO:0003700">
    <property type="term" value="F:DNA-binding transcription factor activity"/>
    <property type="evidence" value="ECO:0007669"/>
    <property type="project" value="InterPro"/>
</dbReference>
<name>W9XYC8_9EURO</name>
<sequence>MQNDLGHSSTSSPADNFTPSSPTQTGRKRKAPSGTRGVSSLTPEQLAKKRANDREAQRAIRERTKQHIESLERRIQELTSQQPYQELQAVIRQKDAIQAENDEIRRRLASIMSILQPIVGAQGLTDLATAAQHNVQPGVGPPNEAFRAGNLSTSDPYLNGRQQFPVSPHTSQATVEGSTYPPPFGSENHGDGRVWTASRETLSHQRDNLQRGLELNDSGERLSFNFLLDSLGQRTGPNATSQPQTNSPARQSVYPSLPDPQAPWTILPKNVAPTCPLDGLLVNFLQSRRREATADQDSSHNNPMLNPTSYPSVSSLLNPSGDHQLDPLSQLMTDIISKFPNISDLPEQAAVLFIMFLNMRWQINPTQENYERLPEWMRPTPMQLFTPHPAWIDHIPWPRMRDKLCANYHDYPFENWFIPFTSELSVNWPYDAVDCLLSTSDRDREESVINPVFERHVRRLENWSVGPSFAEVYPDLVDTTRIKHKDVSASQGQENSGNGCATT</sequence>
<dbReference type="Pfam" id="PF11905">
    <property type="entry name" value="DUF3425"/>
    <property type="match status" value="1"/>
</dbReference>
<dbReference type="OrthoDB" id="4161589at2759"/>
<dbReference type="AlphaFoldDB" id="W9XYC8"/>
<reference evidence="2 3" key="1">
    <citation type="submission" date="2013-03" db="EMBL/GenBank/DDBJ databases">
        <title>The Genome Sequence of Capronia coronata CBS 617.96.</title>
        <authorList>
            <consortium name="The Broad Institute Genomics Platform"/>
            <person name="Cuomo C."/>
            <person name="de Hoog S."/>
            <person name="Gorbushina A."/>
            <person name="Walker B."/>
            <person name="Young S.K."/>
            <person name="Zeng Q."/>
            <person name="Gargeya S."/>
            <person name="Fitzgerald M."/>
            <person name="Haas B."/>
            <person name="Abouelleil A."/>
            <person name="Allen A.W."/>
            <person name="Alvarado L."/>
            <person name="Arachchi H.M."/>
            <person name="Berlin A.M."/>
            <person name="Chapman S.B."/>
            <person name="Gainer-Dewar J."/>
            <person name="Goldberg J."/>
            <person name="Griggs A."/>
            <person name="Gujja S."/>
            <person name="Hansen M."/>
            <person name="Howarth C."/>
            <person name="Imamovic A."/>
            <person name="Ireland A."/>
            <person name="Larimer J."/>
            <person name="McCowan C."/>
            <person name="Murphy C."/>
            <person name="Pearson M."/>
            <person name="Poon T.W."/>
            <person name="Priest M."/>
            <person name="Roberts A."/>
            <person name="Saif S."/>
            <person name="Shea T."/>
            <person name="Sisk P."/>
            <person name="Sykes S."/>
            <person name="Wortman J."/>
            <person name="Nusbaum C."/>
            <person name="Birren B."/>
        </authorList>
    </citation>
    <scope>NUCLEOTIDE SEQUENCE [LARGE SCALE GENOMIC DNA]</scope>
    <source>
        <strain evidence="2 3">CBS 617.96</strain>
    </source>
</reference>
<dbReference type="PANTHER" id="PTHR37012:SF2">
    <property type="entry name" value="BZIP DOMAIN-CONTAINING PROTEIN-RELATED"/>
    <property type="match status" value="1"/>
</dbReference>
<feature type="compositionally biased region" description="Basic and acidic residues" evidence="1">
    <location>
        <begin position="46"/>
        <end position="58"/>
    </location>
</feature>
<organism evidence="2 3">
    <name type="scientific">Capronia coronata CBS 617.96</name>
    <dbReference type="NCBI Taxonomy" id="1182541"/>
    <lineage>
        <taxon>Eukaryota</taxon>
        <taxon>Fungi</taxon>
        <taxon>Dikarya</taxon>
        <taxon>Ascomycota</taxon>
        <taxon>Pezizomycotina</taxon>
        <taxon>Eurotiomycetes</taxon>
        <taxon>Chaetothyriomycetidae</taxon>
        <taxon>Chaetothyriales</taxon>
        <taxon>Herpotrichiellaceae</taxon>
        <taxon>Capronia</taxon>
    </lineage>
</organism>
<feature type="compositionally biased region" description="Polar residues" evidence="1">
    <location>
        <begin position="295"/>
        <end position="318"/>
    </location>
</feature>
<protein>
    <recommendedName>
        <fullName evidence="4">BZIP domain-containing protein</fullName>
    </recommendedName>
</protein>
<keyword evidence="3" id="KW-1185">Reference proteome</keyword>
<evidence type="ECO:0008006" key="4">
    <source>
        <dbReference type="Google" id="ProtNLM"/>
    </source>
</evidence>
<feature type="compositionally biased region" description="Polar residues" evidence="1">
    <location>
        <begin position="150"/>
        <end position="177"/>
    </location>
</feature>
<feature type="region of interest" description="Disordered" evidence="1">
    <location>
        <begin position="291"/>
        <end position="321"/>
    </location>
</feature>
<evidence type="ECO:0000256" key="1">
    <source>
        <dbReference type="SAM" id="MobiDB-lite"/>
    </source>
</evidence>